<reference evidence="1" key="1">
    <citation type="journal article" date="2015" name="Genome Biol. Evol.">
        <title>Organellar Genomes of White Spruce (Picea glauca): Assembly and Annotation.</title>
        <authorList>
            <person name="Jackman S.D."/>
            <person name="Warren R.L."/>
            <person name="Gibb E.A."/>
            <person name="Vandervalk B.P."/>
            <person name="Mohamadi H."/>
            <person name="Chu J."/>
            <person name="Raymond A."/>
            <person name="Pleasance S."/>
            <person name="Coope R."/>
            <person name="Wildung M.R."/>
            <person name="Ritland C.E."/>
            <person name="Bousquet J."/>
            <person name="Jones S.J."/>
            <person name="Bohlmann J."/>
            <person name="Birol I."/>
        </authorList>
    </citation>
    <scope>NUCLEOTIDE SEQUENCE [LARGE SCALE GENOMIC DNA]</scope>
    <source>
        <tissue evidence="1">Flushing bud</tissue>
    </source>
</reference>
<keyword evidence="1" id="KW-0496">Mitochondrion</keyword>
<proteinExistence type="predicted"/>
<dbReference type="AlphaFoldDB" id="A0A101LWV4"/>
<geneLocation type="mitochondrion" evidence="1"/>
<dbReference type="EMBL" id="LKAM01000009">
    <property type="protein sequence ID" value="KUM46829.1"/>
    <property type="molecule type" value="Genomic_DNA"/>
</dbReference>
<protein>
    <submittedName>
        <fullName evidence="1">Uncharacterized protein</fullName>
    </submittedName>
</protein>
<gene>
    <name evidence="1" type="ORF">ABT39_MTgene6284</name>
</gene>
<name>A0A101LWV4_PICGL</name>
<comment type="caution">
    <text evidence="1">The sequence shown here is derived from an EMBL/GenBank/DDBJ whole genome shotgun (WGS) entry which is preliminary data.</text>
</comment>
<accession>A0A101LWV4</accession>
<sequence>MASMPLFQCMGAMSSGAPGTMVPYTRKPRPGVIWSPSFLDHWLSAAMTTGSDLWQLVT</sequence>
<organism evidence="1">
    <name type="scientific">Picea glauca</name>
    <name type="common">White spruce</name>
    <name type="synonym">Pinus glauca</name>
    <dbReference type="NCBI Taxonomy" id="3330"/>
    <lineage>
        <taxon>Eukaryota</taxon>
        <taxon>Viridiplantae</taxon>
        <taxon>Streptophyta</taxon>
        <taxon>Embryophyta</taxon>
        <taxon>Tracheophyta</taxon>
        <taxon>Spermatophyta</taxon>
        <taxon>Pinopsida</taxon>
        <taxon>Pinidae</taxon>
        <taxon>Conifers I</taxon>
        <taxon>Pinales</taxon>
        <taxon>Pinaceae</taxon>
        <taxon>Picea</taxon>
    </lineage>
</organism>
<evidence type="ECO:0000313" key="1">
    <source>
        <dbReference type="EMBL" id="KUM46829.1"/>
    </source>
</evidence>